<dbReference type="InterPro" id="IPR043129">
    <property type="entry name" value="ATPase_NBD"/>
</dbReference>
<name>A0A1I5QS15_9PSEU</name>
<dbReference type="PANTHER" id="PTHR18964:SF146">
    <property type="entry name" value="POLYPHOSPHATE GLUCOKINASE"/>
    <property type="match status" value="1"/>
</dbReference>
<gene>
    <name evidence="2" type="ORF">G3I59_30890</name>
    <name evidence="3" type="ORF">G3I59_36140</name>
    <name evidence="4" type="ORF">SAMN05421854_105415</name>
</gene>
<evidence type="ECO:0000313" key="3">
    <source>
        <dbReference type="EMBL" id="NEC60885.1"/>
    </source>
</evidence>
<dbReference type="NCBIfam" id="NF045942">
    <property type="entry name" value="PolPhglucPhase"/>
    <property type="match status" value="1"/>
</dbReference>
<keyword evidence="4" id="KW-0808">Transferase</keyword>
<sequence length="253" mass="26436">MTATRGFGIDIGGSGIKGALVDLEQGQLIGDRHRIETPQPSTPDAVADVVAEIVRAAEWDGPVGVTLPAVVKRGTAHTAANIDHKWIGTDAETLFAKRLGKSVEEVTMLNDADAAGLAEIRFGDAAARTGVTALLTFGTGIGSALFHDGKLVPNTEFGHLEVDGHDAEKRAAASVKDNEGLSYPQWAKRVHRYLSVLENLIWPDLFIVGGGVSKKAEKWVPLLDIRTPVAVASLQNNAGIVGAAAAAAEGAGH</sequence>
<evidence type="ECO:0000313" key="6">
    <source>
        <dbReference type="Proteomes" id="UP000470404"/>
    </source>
</evidence>
<reference evidence="4" key="2">
    <citation type="submission" date="2016-10" db="EMBL/GenBank/DDBJ databases">
        <authorList>
            <person name="de Groot N.N."/>
        </authorList>
    </citation>
    <scope>NUCLEOTIDE SEQUENCE [LARGE SCALE GENOMIC DNA]</scope>
    <source>
        <strain evidence="4">DSM 44637</strain>
    </source>
</reference>
<organism evidence="4 5">
    <name type="scientific">Amycolatopsis rubida</name>
    <dbReference type="NCBI Taxonomy" id="112413"/>
    <lineage>
        <taxon>Bacteria</taxon>
        <taxon>Bacillati</taxon>
        <taxon>Actinomycetota</taxon>
        <taxon>Actinomycetes</taxon>
        <taxon>Pseudonocardiales</taxon>
        <taxon>Pseudonocardiaceae</taxon>
        <taxon>Amycolatopsis</taxon>
    </lineage>
</organism>
<dbReference type="EMBL" id="JAAGNC010000181">
    <property type="protein sequence ID" value="NEC60885.1"/>
    <property type="molecule type" value="Genomic_DNA"/>
</dbReference>
<dbReference type="GO" id="GO:0016301">
    <property type="term" value="F:kinase activity"/>
    <property type="evidence" value="ECO:0007669"/>
    <property type="project" value="UniProtKB-KW"/>
</dbReference>
<evidence type="ECO:0000313" key="2">
    <source>
        <dbReference type="EMBL" id="NEC59872.1"/>
    </source>
</evidence>
<evidence type="ECO:0000313" key="4">
    <source>
        <dbReference type="EMBL" id="SFP48857.1"/>
    </source>
</evidence>
<accession>A0A1I5QS15</accession>
<dbReference type="PANTHER" id="PTHR18964">
    <property type="entry name" value="ROK (REPRESSOR, ORF, KINASE) FAMILY"/>
    <property type="match status" value="1"/>
</dbReference>
<dbReference type="Pfam" id="PF00480">
    <property type="entry name" value="ROK"/>
    <property type="match status" value="1"/>
</dbReference>
<dbReference type="Proteomes" id="UP000199137">
    <property type="component" value="Unassembled WGS sequence"/>
</dbReference>
<evidence type="ECO:0000256" key="1">
    <source>
        <dbReference type="ARBA" id="ARBA00006479"/>
    </source>
</evidence>
<comment type="similarity">
    <text evidence="1">Belongs to the ROK (NagC/XylR) family.</text>
</comment>
<evidence type="ECO:0000313" key="5">
    <source>
        <dbReference type="Proteomes" id="UP000199137"/>
    </source>
</evidence>
<dbReference type="CDD" id="cd24058">
    <property type="entry name" value="ASKHA_NBD_ROK_PPGK"/>
    <property type="match status" value="1"/>
</dbReference>
<dbReference type="InterPro" id="IPR000600">
    <property type="entry name" value="ROK"/>
</dbReference>
<reference evidence="2 6" key="3">
    <citation type="submission" date="2020-01" db="EMBL/GenBank/DDBJ databases">
        <title>Insect and environment-associated Actinomycetes.</title>
        <authorList>
            <person name="Currrie C."/>
            <person name="Chevrette M."/>
            <person name="Carlson C."/>
            <person name="Stubbendieck R."/>
            <person name="Wendt-Pienkowski E."/>
        </authorList>
    </citation>
    <scope>NUCLEOTIDE SEQUENCE [LARGE SCALE GENOMIC DNA]</scope>
    <source>
        <strain evidence="2 6">SID8386</strain>
    </source>
</reference>
<dbReference type="EMBL" id="JAAGNC010000158">
    <property type="protein sequence ID" value="NEC59872.1"/>
    <property type="molecule type" value="Genomic_DNA"/>
</dbReference>
<keyword evidence="6" id="KW-1185">Reference proteome</keyword>
<dbReference type="Proteomes" id="UP000470404">
    <property type="component" value="Unassembled WGS sequence"/>
</dbReference>
<proteinExistence type="inferred from homology"/>
<dbReference type="AlphaFoldDB" id="A0A1I5QS15"/>
<keyword evidence="4" id="KW-0418">Kinase</keyword>
<dbReference type="RefSeq" id="WP_093574405.1">
    <property type="nucleotide sequence ID" value="NZ_FOWC01000005.1"/>
</dbReference>
<reference evidence="5" key="1">
    <citation type="submission" date="2016-10" db="EMBL/GenBank/DDBJ databases">
        <authorList>
            <person name="Varghese N."/>
            <person name="Submissions S."/>
        </authorList>
    </citation>
    <scope>NUCLEOTIDE SEQUENCE [LARGE SCALE GENOMIC DNA]</scope>
    <source>
        <strain evidence="5">DSM 44637</strain>
    </source>
</reference>
<dbReference type="EMBL" id="FOWC01000005">
    <property type="protein sequence ID" value="SFP48857.1"/>
    <property type="molecule type" value="Genomic_DNA"/>
</dbReference>
<dbReference type="STRING" id="112413.SAMN05421854_105415"/>
<protein>
    <submittedName>
        <fullName evidence="4">Polyphosphate glucokinase</fullName>
    </submittedName>
    <submittedName>
        <fullName evidence="2">ROK family protein</fullName>
    </submittedName>
</protein>
<dbReference type="Gene3D" id="3.30.420.40">
    <property type="match status" value="2"/>
</dbReference>
<dbReference type="SUPFAM" id="SSF53067">
    <property type="entry name" value="Actin-like ATPase domain"/>
    <property type="match status" value="1"/>
</dbReference>
<dbReference type="OrthoDB" id="849313at2"/>